<organism evidence="2">
    <name type="scientific">Guillardia theta (strain CCMP2712)</name>
    <name type="common">Cryptophyte</name>
    <dbReference type="NCBI Taxonomy" id="905079"/>
    <lineage>
        <taxon>Eukaryota</taxon>
        <taxon>Cryptophyceae</taxon>
        <taxon>Pyrenomonadales</taxon>
        <taxon>Geminigeraceae</taxon>
        <taxon>Guillardia</taxon>
    </lineage>
</organism>
<dbReference type="RefSeq" id="XP_005842026.1">
    <property type="nucleotide sequence ID" value="XM_005841969.1"/>
</dbReference>
<protein>
    <submittedName>
        <fullName evidence="2 3">Uncharacterized protein</fullName>
    </submittedName>
</protein>
<keyword evidence="4" id="KW-1185">Reference proteome</keyword>
<dbReference type="GeneID" id="17311544"/>
<reference evidence="2 4" key="1">
    <citation type="journal article" date="2012" name="Nature">
        <title>Algal genomes reveal evolutionary mosaicism and the fate of nucleomorphs.</title>
        <authorList>
            <consortium name="DOE Joint Genome Institute"/>
            <person name="Curtis B.A."/>
            <person name="Tanifuji G."/>
            <person name="Burki F."/>
            <person name="Gruber A."/>
            <person name="Irimia M."/>
            <person name="Maruyama S."/>
            <person name="Arias M.C."/>
            <person name="Ball S.G."/>
            <person name="Gile G.H."/>
            <person name="Hirakawa Y."/>
            <person name="Hopkins J.F."/>
            <person name="Kuo A."/>
            <person name="Rensing S.A."/>
            <person name="Schmutz J."/>
            <person name="Symeonidi A."/>
            <person name="Elias M."/>
            <person name="Eveleigh R.J."/>
            <person name="Herman E.K."/>
            <person name="Klute M.J."/>
            <person name="Nakayama T."/>
            <person name="Obornik M."/>
            <person name="Reyes-Prieto A."/>
            <person name="Armbrust E.V."/>
            <person name="Aves S.J."/>
            <person name="Beiko R.G."/>
            <person name="Coutinho P."/>
            <person name="Dacks J.B."/>
            <person name="Durnford D.G."/>
            <person name="Fast N.M."/>
            <person name="Green B.R."/>
            <person name="Grisdale C.J."/>
            <person name="Hempel F."/>
            <person name="Henrissat B."/>
            <person name="Hoppner M.P."/>
            <person name="Ishida K."/>
            <person name="Kim E."/>
            <person name="Koreny L."/>
            <person name="Kroth P.G."/>
            <person name="Liu Y."/>
            <person name="Malik S.B."/>
            <person name="Maier U.G."/>
            <person name="McRose D."/>
            <person name="Mock T."/>
            <person name="Neilson J.A."/>
            <person name="Onodera N.T."/>
            <person name="Poole A.M."/>
            <person name="Pritham E.J."/>
            <person name="Richards T.A."/>
            <person name="Rocap G."/>
            <person name="Roy S.W."/>
            <person name="Sarai C."/>
            <person name="Schaack S."/>
            <person name="Shirato S."/>
            <person name="Slamovits C.H."/>
            <person name="Spencer D.F."/>
            <person name="Suzuki S."/>
            <person name="Worden A.Z."/>
            <person name="Zauner S."/>
            <person name="Barry K."/>
            <person name="Bell C."/>
            <person name="Bharti A.K."/>
            <person name="Crow J.A."/>
            <person name="Grimwood J."/>
            <person name="Kramer R."/>
            <person name="Lindquist E."/>
            <person name="Lucas S."/>
            <person name="Salamov A."/>
            <person name="McFadden G.I."/>
            <person name="Lane C.E."/>
            <person name="Keeling P.J."/>
            <person name="Gray M.W."/>
            <person name="Grigoriev I.V."/>
            <person name="Archibald J.M."/>
        </authorList>
    </citation>
    <scope>NUCLEOTIDE SEQUENCE</scope>
    <source>
        <strain evidence="2 4">CCMP2712</strain>
    </source>
</reference>
<dbReference type="EMBL" id="JH992966">
    <property type="protein sequence ID" value="EKX55046.1"/>
    <property type="molecule type" value="Genomic_DNA"/>
</dbReference>
<evidence type="ECO:0000313" key="4">
    <source>
        <dbReference type="Proteomes" id="UP000011087"/>
    </source>
</evidence>
<dbReference type="Proteomes" id="UP000011087">
    <property type="component" value="Unassembled WGS sequence"/>
</dbReference>
<dbReference type="AlphaFoldDB" id="L1K2I5"/>
<dbReference type="PaxDb" id="55529-EKX55046"/>
<feature type="region of interest" description="Disordered" evidence="1">
    <location>
        <begin position="129"/>
        <end position="159"/>
    </location>
</feature>
<evidence type="ECO:0000313" key="2">
    <source>
        <dbReference type="EMBL" id="EKX55046.1"/>
    </source>
</evidence>
<accession>L1K2I5</accession>
<dbReference type="HOGENOM" id="CLU_1252702_0_0_1"/>
<dbReference type="KEGG" id="gtt:GUITHDRAFT_99686"/>
<sequence>MGEYDLYQRQQAWFDALEFSMSGTRMPCHKAQIRRILDLGFQVSIMQGVGRRMVAMAKVELQHASRHYDLWKELFDIITQRKRQLAATRIQAFRRGILTRRLLNKLRSGSSRHTNLKAYSRSSTSKKFSKSFVGSKGQSLADLPNSRRRKSSSQTAVSGNILGQEAKGLRKRLIHEYVPIYSLQMSQPQHQEDDEVEDVLQRTTQSAEPRKWSSTAVTLIR</sequence>
<proteinExistence type="predicted"/>
<dbReference type="PROSITE" id="PS50096">
    <property type="entry name" value="IQ"/>
    <property type="match status" value="1"/>
</dbReference>
<feature type="compositionally biased region" description="Low complexity" evidence="1">
    <location>
        <begin position="129"/>
        <end position="139"/>
    </location>
</feature>
<name>L1K2I5_GUITC</name>
<dbReference type="EnsemblProtists" id="EKX55046">
    <property type="protein sequence ID" value="EKX55046"/>
    <property type="gene ID" value="GUITHDRAFT_99686"/>
</dbReference>
<evidence type="ECO:0000256" key="1">
    <source>
        <dbReference type="SAM" id="MobiDB-lite"/>
    </source>
</evidence>
<reference evidence="3" key="3">
    <citation type="submission" date="2015-06" db="UniProtKB">
        <authorList>
            <consortium name="EnsemblProtists"/>
        </authorList>
    </citation>
    <scope>IDENTIFICATION</scope>
</reference>
<gene>
    <name evidence="2" type="ORF">GUITHDRAFT_99686</name>
</gene>
<feature type="region of interest" description="Disordered" evidence="1">
    <location>
        <begin position="202"/>
        <end position="221"/>
    </location>
</feature>
<evidence type="ECO:0000313" key="3">
    <source>
        <dbReference type="EnsemblProtists" id="EKX55046"/>
    </source>
</evidence>
<reference evidence="4" key="2">
    <citation type="submission" date="2012-11" db="EMBL/GenBank/DDBJ databases">
        <authorList>
            <person name="Kuo A."/>
            <person name="Curtis B.A."/>
            <person name="Tanifuji G."/>
            <person name="Burki F."/>
            <person name="Gruber A."/>
            <person name="Irimia M."/>
            <person name="Maruyama S."/>
            <person name="Arias M.C."/>
            <person name="Ball S.G."/>
            <person name="Gile G.H."/>
            <person name="Hirakawa Y."/>
            <person name="Hopkins J.F."/>
            <person name="Rensing S.A."/>
            <person name="Schmutz J."/>
            <person name="Symeonidi A."/>
            <person name="Elias M."/>
            <person name="Eveleigh R.J."/>
            <person name="Herman E.K."/>
            <person name="Klute M.J."/>
            <person name="Nakayama T."/>
            <person name="Obornik M."/>
            <person name="Reyes-Prieto A."/>
            <person name="Armbrust E.V."/>
            <person name="Aves S.J."/>
            <person name="Beiko R.G."/>
            <person name="Coutinho P."/>
            <person name="Dacks J.B."/>
            <person name="Durnford D.G."/>
            <person name="Fast N.M."/>
            <person name="Green B.R."/>
            <person name="Grisdale C."/>
            <person name="Hempe F."/>
            <person name="Henrissat B."/>
            <person name="Hoppner M.P."/>
            <person name="Ishida K.-I."/>
            <person name="Kim E."/>
            <person name="Koreny L."/>
            <person name="Kroth P.G."/>
            <person name="Liu Y."/>
            <person name="Malik S.-B."/>
            <person name="Maier U.G."/>
            <person name="McRose D."/>
            <person name="Mock T."/>
            <person name="Neilson J.A."/>
            <person name="Onodera N.T."/>
            <person name="Poole A.M."/>
            <person name="Pritham E.J."/>
            <person name="Richards T.A."/>
            <person name="Rocap G."/>
            <person name="Roy S.W."/>
            <person name="Sarai C."/>
            <person name="Schaack S."/>
            <person name="Shirato S."/>
            <person name="Slamovits C.H."/>
            <person name="Spencer D.F."/>
            <person name="Suzuki S."/>
            <person name="Worden A.Z."/>
            <person name="Zauner S."/>
            <person name="Barry K."/>
            <person name="Bell C."/>
            <person name="Bharti A.K."/>
            <person name="Crow J.A."/>
            <person name="Grimwood J."/>
            <person name="Kramer R."/>
            <person name="Lindquist E."/>
            <person name="Lucas S."/>
            <person name="Salamov A."/>
            <person name="McFadden G.I."/>
            <person name="Lane C.E."/>
            <person name="Keeling P.J."/>
            <person name="Gray M.W."/>
            <person name="Grigoriev I.V."/>
            <person name="Archibald J.M."/>
        </authorList>
    </citation>
    <scope>NUCLEOTIDE SEQUENCE</scope>
    <source>
        <strain evidence="4">CCMP2712</strain>
    </source>
</reference>